<dbReference type="InterPro" id="IPR009057">
    <property type="entry name" value="Homeodomain-like_sf"/>
</dbReference>
<dbReference type="GeneTree" id="ENSGT00440000039028"/>
<dbReference type="GO" id="GO:0003677">
    <property type="term" value="F:DNA binding"/>
    <property type="evidence" value="ECO:0007669"/>
    <property type="project" value="UniProtKB-KW"/>
</dbReference>
<accession>A0A8D0CYB1</accession>
<dbReference type="SMART" id="SM00674">
    <property type="entry name" value="CENPB"/>
    <property type="match status" value="1"/>
</dbReference>
<dbReference type="InterPro" id="IPR004875">
    <property type="entry name" value="DDE_SF_endonuclease_dom"/>
</dbReference>
<dbReference type="SUPFAM" id="SSF46689">
    <property type="entry name" value="Homeodomain-like"/>
    <property type="match status" value="1"/>
</dbReference>
<name>A0A8D0CYB1_SANLU</name>
<sequence>EGTLHVYCYTLFPLPTPMTADISLLNSTANTLAQRKAFRGPQSGKFAELDDRIYEYVIEKRRDAMPITREIIRLRALELAKELHIPTNEFKASTGWCTRMMRRKGLTLRRRTSPSRYVLKLRKTHSYPLDQIGNADQTPVFFDMPTSVTVAKKGDKSVIVRSTGNEKNRFAVMLACLADGTKPPPYVILKHKTMPKETMPAGIIVRAQEKGWMDTDLVVDWLKVVWGRRRGALHKKINMLVLDAFRGHLTEPVKTQLRKMNGDLVIIPGGMTSQLQVLDVVVNKSFKDNLRKRYTEWLLSGDHSLTPTGKLQKPAVHLLCTWILQAWDAISQESIIHGFKKCCISNALDGSEDDILWEGLVEHHDKGVAENDDVEDVH</sequence>
<dbReference type="Gene3D" id="1.10.10.60">
    <property type="entry name" value="Homeodomain-like"/>
    <property type="match status" value="1"/>
</dbReference>
<evidence type="ECO:0000313" key="4">
    <source>
        <dbReference type="Proteomes" id="UP000694568"/>
    </source>
</evidence>
<organism evidence="3 4">
    <name type="scientific">Sander lucioperca</name>
    <name type="common">Pike-perch</name>
    <name type="synonym">Perca lucioperca</name>
    <dbReference type="NCBI Taxonomy" id="283035"/>
    <lineage>
        <taxon>Eukaryota</taxon>
        <taxon>Metazoa</taxon>
        <taxon>Chordata</taxon>
        <taxon>Craniata</taxon>
        <taxon>Vertebrata</taxon>
        <taxon>Euteleostomi</taxon>
        <taxon>Actinopterygii</taxon>
        <taxon>Neopterygii</taxon>
        <taxon>Teleostei</taxon>
        <taxon>Neoteleostei</taxon>
        <taxon>Acanthomorphata</taxon>
        <taxon>Eupercaria</taxon>
        <taxon>Perciformes</taxon>
        <taxon>Percoidei</taxon>
        <taxon>Percidae</taxon>
        <taxon>Luciopercinae</taxon>
        <taxon>Sander</taxon>
    </lineage>
</organism>
<feature type="domain" description="HTH CENPB-type" evidence="2">
    <location>
        <begin position="37"/>
        <end position="110"/>
    </location>
</feature>
<reference evidence="3" key="1">
    <citation type="submission" date="2025-08" db="UniProtKB">
        <authorList>
            <consortium name="Ensembl"/>
        </authorList>
    </citation>
    <scope>IDENTIFICATION</scope>
</reference>
<dbReference type="PANTHER" id="PTHR19303:SF74">
    <property type="entry name" value="POGO TRANSPOSABLE ELEMENT WITH KRAB DOMAIN"/>
    <property type="match status" value="1"/>
</dbReference>
<reference evidence="3" key="2">
    <citation type="submission" date="2025-09" db="UniProtKB">
        <authorList>
            <consortium name="Ensembl"/>
        </authorList>
    </citation>
    <scope>IDENTIFICATION</scope>
</reference>
<protein>
    <submittedName>
        <fullName evidence="3">Pogo transposable element derived with KRAB domain</fullName>
    </submittedName>
</protein>
<dbReference type="GO" id="GO:0005634">
    <property type="term" value="C:nucleus"/>
    <property type="evidence" value="ECO:0007669"/>
    <property type="project" value="TreeGrafter"/>
</dbReference>
<proteinExistence type="predicted"/>
<evidence type="ECO:0000256" key="1">
    <source>
        <dbReference type="ARBA" id="ARBA00023125"/>
    </source>
</evidence>
<dbReference type="PANTHER" id="PTHR19303">
    <property type="entry name" value="TRANSPOSON"/>
    <property type="match status" value="1"/>
</dbReference>
<keyword evidence="4" id="KW-1185">Reference proteome</keyword>
<dbReference type="AlphaFoldDB" id="A0A8D0CYB1"/>
<evidence type="ECO:0000313" key="3">
    <source>
        <dbReference type="Ensembl" id="ENSSLUP00000020085.1"/>
    </source>
</evidence>
<dbReference type="Pfam" id="PF03184">
    <property type="entry name" value="DDE_1"/>
    <property type="match status" value="1"/>
</dbReference>
<dbReference type="PROSITE" id="PS51253">
    <property type="entry name" value="HTH_CENPB"/>
    <property type="match status" value="1"/>
</dbReference>
<dbReference type="Pfam" id="PF03221">
    <property type="entry name" value="HTH_Tnp_Tc5"/>
    <property type="match status" value="1"/>
</dbReference>
<evidence type="ECO:0000259" key="2">
    <source>
        <dbReference type="PROSITE" id="PS51253"/>
    </source>
</evidence>
<dbReference type="Ensembl" id="ENSSLUT00000020731.1">
    <property type="protein sequence ID" value="ENSSLUP00000020085.1"/>
    <property type="gene ID" value="ENSSLUG00000009298.1"/>
</dbReference>
<keyword evidence="1" id="KW-0238">DNA-binding</keyword>
<dbReference type="InterPro" id="IPR050863">
    <property type="entry name" value="CenT-Element_Derived"/>
</dbReference>
<dbReference type="Proteomes" id="UP000694568">
    <property type="component" value="Unplaced"/>
</dbReference>
<dbReference type="InterPro" id="IPR006600">
    <property type="entry name" value="HTH_CenpB_DNA-bd_dom"/>
</dbReference>